<feature type="compositionally biased region" description="Basic and acidic residues" evidence="1">
    <location>
        <begin position="167"/>
        <end position="191"/>
    </location>
</feature>
<dbReference type="HOGENOM" id="CLU_305009_0_0_11"/>
<evidence type="ECO:0000313" key="3">
    <source>
        <dbReference type="EMBL" id="ACY99198.1"/>
    </source>
</evidence>
<evidence type="ECO:0000313" key="4">
    <source>
        <dbReference type="Proteomes" id="UP000001918"/>
    </source>
</evidence>
<evidence type="ECO:0008006" key="5">
    <source>
        <dbReference type="Google" id="ProtNLM"/>
    </source>
</evidence>
<dbReference type="OrthoDB" id="4894058at2"/>
<feature type="compositionally biased region" description="Low complexity" evidence="1">
    <location>
        <begin position="192"/>
        <end position="214"/>
    </location>
</feature>
<dbReference type="CDD" id="cd15482">
    <property type="entry name" value="Sialidase_non-viral"/>
    <property type="match status" value="1"/>
</dbReference>
<evidence type="ECO:0000256" key="2">
    <source>
        <dbReference type="SAM" id="Phobius"/>
    </source>
</evidence>
<protein>
    <recommendedName>
        <fullName evidence="5">Glycosyl hydrolase BNR repeat-containing protein</fullName>
    </recommendedName>
</protein>
<dbReference type="KEGG" id="tcu:Tcur_3665"/>
<feature type="region of interest" description="Disordered" evidence="1">
    <location>
        <begin position="94"/>
        <end position="215"/>
    </location>
</feature>
<dbReference type="EMBL" id="CP001738">
    <property type="protein sequence ID" value="ACY99198.1"/>
    <property type="molecule type" value="Genomic_DNA"/>
</dbReference>
<dbReference type="Proteomes" id="UP000001918">
    <property type="component" value="Chromosome"/>
</dbReference>
<dbReference type="InterPro" id="IPR015943">
    <property type="entry name" value="WD40/YVTN_repeat-like_dom_sf"/>
</dbReference>
<gene>
    <name evidence="3" type="ordered locus">Tcur_3665</name>
</gene>
<dbReference type="SUPFAM" id="SSF110296">
    <property type="entry name" value="Oligoxyloglucan reducing end-specific cellobiohydrolase"/>
    <property type="match status" value="1"/>
</dbReference>
<sequence>MTATTPGHDSAERVTSVPEERPTEPFQRISAASGKSSAVAEPAAARRGEEAGAPKTRGRGRAARSRAGEMPNSSPWQRSHAVWHQAGVDWVHTAVTIPTAESPSPQQAGGPAAPPAEGPAEPAAEGSAAPQVDSPAEPAVEGSAAPQADDSAAPPQEQRQAQEEPQQEEREAEQRQTPEAAAERQPPKEPEAPAAAAEPSPVVADPSAQAAPRSRAADKYGARRLALLAGGVAIVLIAGTSGYVALSDGTEGDGPAPSPSGAALADRWFAADPAVRADGLFQELSAVAGDGSTLVAVGGETGGPDRARFLVSTDAGRSWQSAAVRSAAGGEPPPGEVARQVAGGSGRWVALGGPVAPSAGAAQTVVWTSTDALTWTRQETPAVFGPQDKVQALARTSAGFWAVGVSGTGDKAQGALWSSADGISWQRADLSSLGETRALEHVVSSGGTVLVGGTAVEKVTKTERVRGKRRKVTRTVTEQAYWRSPDGGRTWKRIDMPNAKGAYGAYLGPVAGPGGFFVAREAKRPSGSGKRRKNVRQAAVWTSPDGAEWTGAGWLRIPGYAGLEHLAGSPSGLSALVDIGDGKQAVLRGTDGKNWQRAGEVSGVEVGAVAVLAGGPVLAGRRGPDAYLSVPGGEVKLASVPGAVRTERAISALVPDGARLVAVGSSNGEPAAWVSPGGDAWRRASGLGDDPDPQRRRWLTDAVRGENGWVAVGRHDADPLLFTSSDALTWKKGSKPPGGGYAEAVAAAAGGYVAVGRDGRRAVAWYSADRKKWRRAGGTGEGRMRDVAAVPGGYVAVGSRPGPKGDRPAVWTSADGKKWTRVQPGGPPAGIASGALTQVAVGGDVVVALGSGRTGAPEQPYPFIAVSTDRGKTWQTQTLPGGTAGGTVTAVTATPRGLVIAGTTGAPGSRDVVLWTSADGKAWKRRSVHGTGLDGPGDQRLTTLAVVGGELVATGVTGDHRGDTVTFWRTALP</sequence>
<name>D1ACD9_THECD</name>
<feature type="compositionally biased region" description="Low complexity" evidence="1">
    <location>
        <begin position="118"/>
        <end position="131"/>
    </location>
</feature>
<reference evidence="3 4" key="1">
    <citation type="journal article" date="2011" name="Stand. Genomic Sci.">
        <title>Complete genome sequence of Thermomonospora curvata type strain (B9).</title>
        <authorList>
            <person name="Chertkov O."/>
            <person name="Sikorski J."/>
            <person name="Nolan M."/>
            <person name="Lapidus A."/>
            <person name="Lucas S."/>
            <person name="Del Rio T.G."/>
            <person name="Tice H."/>
            <person name="Cheng J.F."/>
            <person name="Goodwin L."/>
            <person name="Pitluck S."/>
            <person name="Liolios K."/>
            <person name="Ivanova N."/>
            <person name="Mavromatis K."/>
            <person name="Mikhailova N."/>
            <person name="Ovchinnikova G."/>
            <person name="Pati A."/>
            <person name="Chen A."/>
            <person name="Palaniappan K."/>
            <person name="Djao O.D."/>
            <person name="Land M."/>
            <person name="Hauser L."/>
            <person name="Chang Y.J."/>
            <person name="Jeffries C.D."/>
            <person name="Brettin T."/>
            <person name="Han C."/>
            <person name="Detter J.C."/>
            <person name="Rohde M."/>
            <person name="Goker M."/>
            <person name="Woyke T."/>
            <person name="Bristow J."/>
            <person name="Eisen J.A."/>
            <person name="Markowitz V."/>
            <person name="Hugenholtz P."/>
            <person name="Klenk H.P."/>
            <person name="Kyrpides N.C."/>
        </authorList>
    </citation>
    <scope>NUCLEOTIDE SEQUENCE [LARGE SCALE GENOMIC DNA]</scope>
    <source>
        <strain evidence="4">ATCC 19995 / DSM 43183 / JCM 3096 / KCTC 9072 / NBRC 15933 / NCIMB 10081 / Henssen B9</strain>
    </source>
</reference>
<keyword evidence="2" id="KW-1133">Transmembrane helix</keyword>
<keyword evidence="4" id="KW-1185">Reference proteome</keyword>
<evidence type="ECO:0000256" key="1">
    <source>
        <dbReference type="SAM" id="MobiDB-lite"/>
    </source>
</evidence>
<dbReference type="eggNOG" id="COG3147">
    <property type="taxonomic scope" value="Bacteria"/>
</dbReference>
<feature type="region of interest" description="Disordered" evidence="1">
    <location>
        <begin position="1"/>
        <end position="81"/>
    </location>
</feature>
<dbReference type="Gene3D" id="2.130.10.10">
    <property type="entry name" value="YVTN repeat-like/Quinoprotein amine dehydrogenase"/>
    <property type="match status" value="2"/>
</dbReference>
<feature type="compositionally biased region" description="Low complexity" evidence="1">
    <location>
        <begin position="143"/>
        <end position="159"/>
    </location>
</feature>
<keyword evidence="2" id="KW-0472">Membrane</keyword>
<feature type="compositionally biased region" description="Low complexity" evidence="1">
    <location>
        <begin position="102"/>
        <end position="111"/>
    </location>
</feature>
<dbReference type="RefSeq" id="WP_012853982.1">
    <property type="nucleotide sequence ID" value="NC_013510.1"/>
</dbReference>
<feature type="transmembrane region" description="Helical" evidence="2">
    <location>
        <begin position="225"/>
        <end position="246"/>
    </location>
</feature>
<proteinExistence type="predicted"/>
<keyword evidence="2" id="KW-0812">Transmembrane</keyword>
<organism evidence="3 4">
    <name type="scientific">Thermomonospora curvata (strain ATCC 19995 / DSM 43183 / JCM 3096 / KCTC 9072 / NBRC 15933 / NCIMB 10081 / Henssen B9)</name>
    <dbReference type="NCBI Taxonomy" id="471852"/>
    <lineage>
        <taxon>Bacteria</taxon>
        <taxon>Bacillati</taxon>
        <taxon>Actinomycetota</taxon>
        <taxon>Actinomycetes</taxon>
        <taxon>Streptosporangiales</taxon>
        <taxon>Thermomonosporaceae</taxon>
        <taxon>Thermomonospora</taxon>
    </lineage>
</organism>
<dbReference type="InterPro" id="IPR036278">
    <property type="entry name" value="Sialidase_sf"/>
</dbReference>
<accession>D1ACD9</accession>
<dbReference type="SUPFAM" id="SSF50939">
    <property type="entry name" value="Sialidases"/>
    <property type="match status" value="1"/>
</dbReference>
<dbReference type="AlphaFoldDB" id="D1ACD9"/>